<evidence type="ECO:0000259" key="2">
    <source>
        <dbReference type="PROSITE" id="PS51898"/>
    </source>
</evidence>
<dbReference type="AlphaFoldDB" id="A0AAJ1CWC1"/>
<dbReference type="InterPro" id="IPR002104">
    <property type="entry name" value="Integrase_catalytic"/>
</dbReference>
<dbReference type="CDD" id="cd00397">
    <property type="entry name" value="DNA_BRE_C"/>
    <property type="match status" value="1"/>
</dbReference>
<dbReference type="PROSITE" id="PS51898">
    <property type="entry name" value="TYR_RECOMBINASE"/>
    <property type="match status" value="1"/>
</dbReference>
<proteinExistence type="predicted"/>
<dbReference type="InterPro" id="IPR013762">
    <property type="entry name" value="Integrase-like_cat_sf"/>
</dbReference>
<name>A0AAJ1CWC1_PANAN</name>
<sequence>METCNLIKENLVFSTMQAYSFKLSDTKWQLDKETCIFPHKIADKMPESMRIGYLTTLAYFSAEYSAGYTKNINQIFSQWLGMVDIKTIDANAVYQFNVSLGPEKNYKLNSIKKFLTKWKKLGYVGVENSALRMLEKIKIKTNLTGEAVKRRDPNSGPLTGEELEVVLKSISNFLKEDKIPMYLYCYVILLATTGRRPLQLTSLKAKDLIRTGEGCFLNIPKVKQRKDFRSEFSMVNIDDYLNEKLTTLIDMNQRYIEDSINKKISHIKNELPIFMDYKKTVSIQSGQSLDTIMASDFLHMKNSFISKKLSALTTKFNIGLSRNNEHMRLNARRFRYTLGSRLAKEGASVDVIAKALDHKSINSSGIYVKNSPDNVHDIDMKLHSFFEPLSKIFQGSDSTQNKKLFKEYVLNSFGFTDCKHEHVECLTCKNFRAWSSE</sequence>
<dbReference type="GO" id="GO:0015074">
    <property type="term" value="P:DNA integration"/>
    <property type="evidence" value="ECO:0007669"/>
    <property type="project" value="InterPro"/>
</dbReference>
<dbReference type="Pfam" id="PF00589">
    <property type="entry name" value="Phage_integrase"/>
    <property type="match status" value="1"/>
</dbReference>
<dbReference type="RefSeq" id="WP_221611643.1">
    <property type="nucleotide sequence ID" value="NZ_CP081342.1"/>
</dbReference>
<dbReference type="InterPro" id="IPR011010">
    <property type="entry name" value="DNA_brk_join_enz"/>
</dbReference>
<dbReference type="GO" id="GO:0003677">
    <property type="term" value="F:DNA binding"/>
    <property type="evidence" value="ECO:0007669"/>
    <property type="project" value="InterPro"/>
</dbReference>
<organism evidence="3 4">
    <name type="scientific">Pantoea ananas</name>
    <name type="common">Erwinia uredovora</name>
    <dbReference type="NCBI Taxonomy" id="553"/>
    <lineage>
        <taxon>Bacteria</taxon>
        <taxon>Pseudomonadati</taxon>
        <taxon>Pseudomonadota</taxon>
        <taxon>Gammaproteobacteria</taxon>
        <taxon>Enterobacterales</taxon>
        <taxon>Erwiniaceae</taxon>
        <taxon>Pantoea</taxon>
    </lineage>
</organism>
<evidence type="ECO:0000256" key="1">
    <source>
        <dbReference type="ARBA" id="ARBA00023172"/>
    </source>
</evidence>
<comment type="caution">
    <text evidence="3">The sequence shown here is derived from an EMBL/GenBank/DDBJ whole genome shotgun (WGS) entry which is preliminary data.</text>
</comment>
<feature type="domain" description="Tyr recombinase" evidence="2">
    <location>
        <begin position="153"/>
        <end position="380"/>
    </location>
</feature>
<dbReference type="Gene3D" id="1.10.443.10">
    <property type="entry name" value="Intergrase catalytic core"/>
    <property type="match status" value="1"/>
</dbReference>
<gene>
    <name evidence="3" type="ORF">NB703_000791</name>
</gene>
<reference evidence="3" key="1">
    <citation type="submission" date="2022-06" db="EMBL/GenBank/DDBJ databases">
        <title>Dynamics of rice microbiomes reveals core vertical transmitted seed endophytes.</title>
        <authorList>
            <person name="Liao K."/>
            <person name="Zhang X."/>
        </authorList>
    </citation>
    <scope>NUCLEOTIDE SEQUENCE</scope>
    <source>
        <strain evidence="3">JT1-17</strain>
    </source>
</reference>
<keyword evidence="1" id="KW-0233">DNA recombination</keyword>
<protein>
    <recommendedName>
        <fullName evidence="2">Tyr recombinase domain-containing protein</fullName>
    </recommendedName>
</protein>
<dbReference type="GO" id="GO:0006310">
    <property type="term" value="P:DNA recombination"/>
    <property type="evidence" value="ECO:0007669"/>
    <property type="project" value="UniProtKB-KW"/>
</dbReference>
<accession>A0AAJ1CWC1</accession>
<evidence type="ECO:0000313" key="4">
    <source>
        <dbReference type="Proteomes" id="UP001208888"/>
    </source>
</evidence>
<evidence type="ECO:0000313" key="3">
    <source>
        <dbReference type="EMBL" id="MCW0342698.1"/>
    </source>
</evidence>
<dbReference type="EMBL" id="JANFVX010000002">
    <property type="protein sequence ID" value="MCW0342698.1"/>
    <property type="molecule type" value="Genomic_DNA"/>
</dbReference>
<dbReference type="Proteomes" id="UP001208888">
    <property type="component" value="Unassembled WGS sequence"/>
</dbReference>
<dbReference type="SUPFAM" id="SSF56349">
    <property type="entry name" value="DNA breaking-rejoining enzymes"/>
    <property type="match status" value="1"/>
</dbReference>